<proteinExistence type="predicted"/>
<dbReference type="Proteomes" id="UP001295463">
    <property type="component" value="Chromosome"/>
</dbReference>
<accession>A0ABM9D429</accession>
<name>A0ABM9D429_9BACT</name>
<organism evidence="4 5">
    <name type="scientific">Trichlorobacter ammonificans</name>
    <dbReference type="NCBI Taxonomy" id="2916410"/>
    <lineage>
        <taxon>Bacteria</taxon>
        <taxon>Pseudomonadati</taxon>
        <taxon>Thermodesulfobacteriota</taxon>
        <taxon>Desulfuromonadia</taxon>
        <taxon>Geobacterales</taxon>
        <taxon>Geobacteraceae</taxon>
        <taxon>Trichlorobacter</taxon>
    </lineage>
</organism>
<reference evidence="4 5" key="1">
    <citation type="submission" date="2022-03" db="EMBL/GenBank/DDBJ databases">
        <authorList>
            <person name="Koch H."/>
        </authorList>
    </citation>
    <scope>NUCLEOTIDE SEQUENCE [LARGE SCALE GENOMIC DNA]</scope>
    <source>
        <strain evidence="4 5">G1</strain>
    </source>
</reference>
<evidence type="ECO:0000256" key="1">
    <source>
        <dbReference type="ARBA" id="ARBA00022741"/>
    </source>
</evidence>
<dbReference type="InterPro" id="IPR025669">
    <property type="entry name" value="AAA_dom"/>
</dbReference>
<dbReference type="InterPro" id="IPR033875">
    <property type="entry name" value="FlhG"/>
</dbReference>
<dbReference type="InterPro" id="IPR027417">
    <property type="entry name" value="P-loop_NTPase"/>
</dbReference>
<dbReference type="CDD" id="cd02038">
    <property type="entry name" value="FlhG-like"/>
    <property type="match status" value="1"/>
</dbReference>
<sequence>MSAVNRTGDQADTLRQMARTAKKNEQAGTDAARIAGGQGIRVIAVTSGKGGVGKSNVVANLAMALAAKGKRILIIDADLGVGNMDVLLGLSPQYNLNHVLSGEKMLSEIIIDVTPNIKLIPAGSGVQEYTSLGQHEKMKLLDELDMLDEAFDIMFIDTEAGISENVTYFTVAAQEILVVVTPEPTSITDAYALIKLLATRYSEHHFKVLVNMARDSEDALEVFRKLANVAGRFLDISLDYLGCVVRDERLIDAVKKQKAVFELHADSDAANCFATLASRVLENSRQARLKGNIQFFFRRYLEGPGTGGL</sequence>
<protein>
    <submittedName>
        <fullName evidence="4">Antiactivator FleN</fullName>
    </submittedName>
</protein>
<evidence type="ECO:0000256" key="2">
    <source>
        <dbReference type="ARBA" id="ARBA00022840"/>
    </source>
</evidence>
<dbReference type="InterPro" id="IPR050625">
    <property type="entry name" value="ParA/MinD_ATPase"/>
</dbReference>
<evidence type="ECO:0000259" key="3">
    <source>
        <dbReference type="Pfam" id="PF13614"/>
    </source>
</evidence>
<dbReference type="SUPFAM" id="SSF52540">
    <property type="entry name" value="P-loop containing nucleoside triphosphate hydrolases"/>
    <property type="match status" value="1"/>
</dbReference>
<evidence type="ECO:0000313" key="4">
    <source>
        <dbReference type="EMBL" id="CAH2030006.1"/>
    </source>
</evidence>
<dbReference type="PANTHER" id="PTHR43384">
    <property type="entry name" value="SEPTUM SITE-DETERMINING PROTEIN MIND HOMOLOG, CHLOROPLASTIC-RELATED"/>
    <property type="match status" value="1"/>
</dbReference>
<dbReference type="PANTHER" id="PTHR43384:SF4">
    <property type="entry name" value="CELLULOSE BIOSYNTHESIS PROTEIN BCSQ-RELATED"/>
    <property type="match status" value="1"/>
</dbReference>
<dbReference type="EMBL" id="OW150024">
    <property type="protein sequence ID" value="CAH2030006.1"/>
    <property type="molecule type" value="Genomic_DNA"/>
</dbReference>
<keyword evidence="5" id="KW-1185">Reference proteome</keyword>
<evidence type="ECO:0000313" key="5">
    <source>
        <dbReference type="Proteomes" id="UP001295463"/>
    </source>
</evidence>
<dbReference type="Pfam" id="PF13614">
    <property type="entry name" value="AAA_31"/>
    <property type="match status" value="1"/>
</dbReference>
<gene>
    <name evidence="4" type="primary">fleN</name>
    <name evidence="4" type="ORF">GEAMG1_0184</name>
</gene>
<dbReference type="InterPro" id="IPR025501">
    <property type="entry name" value="MinD_FleN"/>
</dbReference>
<dbReference type="Gene3D" id="3.40.50.300">
    <property type="entry name" value="P-loop containing nucleotide triphosphate hydrolases"/>
    <property type="match status" value="1"/>
</dbReference>
<feature type="domain" description="AAA" evidence="3">
    <location>
        <begin position="41"/>
        <end position="198"/>
    </location>
</feature>
<dbReference type="PIRSF" id="PIRSF003092">
    <property type="entry name" value="MinD"/>
    <property type="match status" value="1"/>
</dbReference>
<dbReference type="RefSeq" id="WP_305730979.1">
    <property type="nucleotide sequence ID" value="NZ_OW150024.1"/>
</dbReference>
<keyword evidence="1" id="KW-0547">Nucleotide-binding</keyword>
<keyword evidence="2" id="KW-0067">ATP-binding</keyword>